<dbReference type="InterPro" id="IPR040256">
    <property type="entry name" value="At4g02000-like"/>
</dbReference>
<feature type="compositionally biased region" description="Acidic residues" evidence="1">
    <location>
        <begin position="322"/>
        <end position="336"/>
    </location>
</feature>
<evidence type="ECO:0008006" key="6">
    <source>
        <dbReference type="Google" id="ProtNLM"/>
    </source>
</evidence>
<dbReference type="AlphaFoldDB" id="A0A397ZR57"/>
<dbReference type="PANTHER" id="PTHR31286:SF162">
    <property type="entry name" value="DUF4283 DOMAIN-CONTAINING PROTEIN-RELATED"/>
    <property type="match status" value="1"/>
</dbReference>
<feature type="region of interest" description="Disordered" evidence="1">
    <location>
        <begin position="316"/>
        <end position="336"/>
    </location>
</feature>
<proteinExistence type="predicted"/>
<organism evidence="4 5">
    <name type="scientific">Brassica campestris</name>
    <name type="common">Field mustard</name>
    <dbReference type="NCBI Taxonomy" id="3711"/>
    <lineage>
        <taxon>Eukaryota</taxon>
        <taxon>Viridiplantae</taxon>
        <taxon>Streptophyta</taxon>
        <taxon>Embryophyta</taxon>
        <taxon>Tracheophyta</taxon>
        <taxon>Spermatophyta</taxon>
        <taxon>Magnoliopsida</taxon>
        <taxon>eudicotyledons</taxon>
        <taxon>Gunneridae</taxon>
        <taxon>Pentapetalae</taxon>
        <taxon>rosids</taxon>
        <taxon>malvids</taxon>
        <taxon>Brassicales</taxon>
        <taxon>Brassicaceae</taxon>
        <taxon>Brassiceae</taxon>
        <taxon>Brassica</taxon>
    </lineage>
</organism>
<accession>A0A397ZR57</accession>
<dbReference type="Pfam" id="PF14111">
    <property type="entry name" value="DUF4283"/>
    <property type="match status" value="1"/>
</dbReference>
<name>A0A397ZR57_BRACM</name>
<evidence type="ECO:0000313" key="4">
    <source>
        <dbReference type="EMBL" id="RID65113.1"/>
    </source>
</evidence>
<reference evidence="4 5" key="1">
    <citation type="submission" date="2018-06" db="EMBL/GenBank/DDBJ databases">
        <title>WGS assembly of Brassica rapa FPsc.</title>
        <authorList>
            <person name="Bowman J."/>
            <person name="Kohchi T."/>
            <person name="Yamato K."/>
            <person name="Jenkins J."/>
            <person name="Shu S."/>
            <person name="Ishizaki K."/>
            <person name="Yamaoka S."/>
            <person name="Nishihama R."/>
            <person name="Nakamura Y."/>
            <person name="Berger F."/>
            <person name="Adam C."/>
            <person name="Aki S."/>
            <person name="Althoff F."/>
            <person name="Araki T."/>
            <person name="Arteaga-Vazquez M."/>
            <person name="Balasubrmanian S."/>
            <person name="Bauer D."/>
            <person name="Boehm C."/>
            <person name="Briginshaw L."/>
            <person name="Caballero-Perez J."/>
            <person name="Catarino B."/>
            <person name="Chen F."/>
            <person name="Chiyoda S."/>
            <person name="Chovatia M."/>
            <person name="Davies K."/>
            <person name="Delmans M."/>
            <person name="Demura T."/>
            <person name="Dierschke T."/>
            <person name="Dolan L."/>
            <person name="Dorantes-Acosta A."/>
            <person name="Eklund D."/>
            <person name="Florent S."/>
            <person name="Flores-Sandoval E."/>
            <person name="Fujiyama A."/>
            <person name="Fukuzawa H."/>
            <person name="Galik B."/>
            <person name="Grimanelli D."/>
            <person name="Grimwood J."/>
            <person name="Grossniklaus U."/>
            <person name="Hamada T."/>
            <person name="Haseloff J."/>
            <person name="Hetherington A."/>
            <person name="Higo A."/>
            <person name="Hirakawa Y."/>
            <person name="Hundley H."/>
            <person name="Ikeda Y."/>
            <person name="Inoue K."/>
            <person name="Inoue S."/>
            <person name="Ishida S."/>
            <person name="Jia Q."/>
            <person name="Kakita M."/>
            <person name="Kanazawa T."/>
            <person name="Kawai Y."/>
            <person name="Kawashima T."/>
            <person name="Kennedy M."/>
            <person name="Kinose K."/>
            <person name="Kinoshita T."/>
            <person name="Kohara Y."/>
            <person name="Koide E."/>
            <person name="Komatsu K."/>
            <person name="Kopischke S."/>
            <person name="Kubo M."/>
            <person name="Kyozuka J."/>
            <person name="Lagercrantz U."/>
            <person name="Lin S."/>
            <person name="Lindquist E."/>
            <person name="Lipzen A."/>
            <person name="Lu C."/>
            <person name="Luna E."/>
            <person name="Martienssen R."/>
            <person name="Minamino N."/>
            <person name="Mizutani M."/>
            <person name="Mizutani M."/>
            <person name="Mochizuki N."/>
            <person name="Monte I."/>
            <person name="Mosher R."/>
            <person name="Nagasaki H."/>
            <person name="Nakagami H."/>
            <person name="Naramoto S."/>
            <person name="Nishitani K."/>
            <person name="Ohtani M."/>
            <person name="Okamoto T."/>
            <person name="Okumura M."/>
            <person name="Phillips J."/>
            <person name="Pollak B."/>
            <person name="Reinders A."/>
            <person name="Roevekamp M."/>
            <person name="Sano R."/>
            <person name="Sawa S."/>
            <person name="Schmid M."/>
            <person name="Shirakawa M."/>
            <person name="Solano R."/>
            <person name="Spunde A."/>
            <person name="Suetsugu N."/>
            <person name="Sugano S."/>
            <person name="Sugiyama A."/>
            <person name="Sun R."/>
            <person name="Suzuki Y."/>
            <person name="Takenaka M."/>
            <person name="Takezawa D."/>
            <person name="Tomogane H."/>
            <person name="Tsuzuki M."/>
            <person name="Ueda T."/>
            <person name="Umeda M."/>
            <person name="Ward J."/>
            <person name="Watanabe Y."/>
            <person name="Yazaki K."/>
            <person name="Yokoyama R."/>
            <person name="Yoshitake Y."/>
            <person name="Yotsui I."/>
            <person name="Zachgo S."/>
            <person name="Schmutz J."/>
        </authorList>
    </citation>
    <scope>NUCLEOTIDE SEQUENCE [LARGE SCALE GENOMIC DNA]</scope>
    <source>
        <strain evidence="5">cv. B-3</strain>
    </source>
</reference>
<evidence type="ECO:0000259" key="3">
    <source>
        <dbReference type="Pfam" id="PF14392"/>
    </source>
</evidence>
<gene>
    <name evidence="4" type="ORF">BRARA_D00333</name>
</gene>
<feature type="domain" description="DUF4283" evidence="2">
    <location>
        <begin position="126"/>
        <end position="209"/>
    </location>
</feature>
<dbReference type="Pfam" id="PF14392">
    <property type="entry name" value="zf-CCHC_4"/>
    <property type="match status" value="1"/>
</dbReference>
<sequence length="336" mass="39305">MKEGESKAIWKRLFLRLCTVISVTVIDVFDGGRRFIAHSPTVILTMATTHRDALMYWSYSLELYIWQYRISRFFHTLNTILSKFLLQKYRRLITMADNLHRNLQELDLGVEDEPVALPLDVVNQAAAENRFIIIGRPVIPRRQNIRAIIAALPRQWGHAGLVHGRIVEGRRFQFVFPSEESMENVLRRGPWAFADRMLIMQRWSPLFNPLMLNFIPLWIQIRGIPLQYMNQDVIMHIGRAMGQYMDVDYNAETAVRVEYARVRVNWDVDLPLRFQKNFQFTPGVNTLLKFRYERLRGFCEVCGMLTHDSGSCLIQNGGMDHDSEDDDEDDNEEPLL</sequence>
<dbReference type="PANTHER" id="PTHR31286">
    <property type="entry name" value="GLYCINE-RICH CELL WALL STRUCTURAL PROTEIN 1.8-LIKE"/>
    <property type="match status" value="1"/>
</dbReference>
<dbReference type="InterPro" id="IPR025558">
    <property type="entry name" value="DUF4283"/>
</dbReference>
<evidence type="ECO:0000256" key="1">
    <source>
        <dbReference type="SAM" id="MobiDB-lite"/>
    </source>
</evidence>
<dbReference type="InterPro" id="IPR025836">
    <property type="entry name" value="Zn_knuckle_CX2CX4HX4C"/>
</dbReference>
<feature type="domain" description="Zinc knuckle CX2CX4HX4C" evidence="3">
    <location>
        <begin position="266"/>
        <end position="313"/>
    </location>
</feature>
<evidence type="ECO:0000259" key="2">
    <source>
        <dbReference type="Pfam" id="PF14111"/>
    </source>
</evidence>
<evidence type="ECO:0000313" key="5">
    <source>
        <dbReference type="Proteomes" id="UP000264353"/>
    </source>
</evidence>
<dbReference type="Proteomes" id="UP000264353">
    <property type="component" value="Chromosome A4"/>
</dbReference>
<dbReference type="EMBL" id="CM010631">
    <property type="protein sequence ID" value="RID65113.1"/>
    <property type="molecule type" value="Genomic_DNA"/>
</dbReference>
<protein>
    <recommendedName>
        <fullName evidence="6">DUF4283 domain-containing protein</fullName>
    </recommendedName>
</protein>